<dbReference type="GO" id="GO:0005886">
    <property type="term" value="C:plasma membrane"/>
    <property type="evidence" value="ECO:0007669"/>
    <property type="project" value="UniProtKB-SubCell"/>
</dbReference>
<evidence type="ECO:0000256" key="12">
    <source>
        <dbReference type="SAM" id="MobiDB-lite"/>
    </source>
</evidence>
<dbReference type="OrthoDB" id="9810259at2"/>
<evidence type="ECO:0000256" key="3">
    <source>
        <dbReference type="ARBA" id="ARBA00022670"/>
    </source>
</evidence>
<comment type="pathway">
    <text evidence="9">Protein modification; lipoprotein biosynthesis (signal peptide cleavage).</text>
</comment>
<dbReference type="GO" id="GO:0006508">
    <property type="term" value="P:proteolysis"/>
    <property type="evidence" value="ECO:0007669"/>
    <property type="project" value="UniProtKB-KW"/>
</dbReference>
<name>A0A420WLV8_9PROT</name>
<evidence type="ECO:0000256" key="10">
    <source>
        <dbReference type="RuleBase" id="RU000594"/>
    </source>
</evidence>
<organism evidence="13 14">
    <name type="scientific">Litorimonas taeanensis</name>
    <dbReference type="NCBI Taxonomy" id="568099"/>
    <lineage>
        <taxon>Bacteria</taxon>
        <taxon>Pseudomonadati</taxon>
        <taxon>Pseudomonadota</taxon>
        <taxon>Alphaproteobacteria</taxon>
        <taxon>Maricaulales</taxon>
        <taxon>Robiginitomaculaceae</taxon>
    </lineage>
</organism>
<feature type="transmembrane region" description="Helical" evidence="9">
    <location>
        <begin position="197"/>
        <end position="219"/>
    </location>
</feature>
<evidence type="ECO:0000256" key="7">
    <source>
        <dbReference type="ARBA" id="ARBA00022989"/>
    </source>
</evidence>
<evidence type="ECO:0000256" key="4">
    <source>
        <dbReference type="ARBA" id="ARBA00022692"/>
    </source>
</evidence>
<gene>
    <name evidence="9" type="primary">lspA</name>
    <name evidence="13" type="ORF">DES40_1367</name>
</gene>
<keyword evidence="3 9" id="KW-0645">Protease</keyword>
<dbReference type="Pfam" id="PF01252">
    <property type="entry name" value="Peptidase_A8"/>
    <property type="match status" value="1"/>
</dbReference>
<keyword evidence="13" id="KW-0449">Lipoprotein</keyword>
<dbReference type="HAMAP" id="MF_00161">
    <property type="entry name" value="LspA"/>
    <property type="match status" value="1"/>
</dbReference>
<dbReference type="NCBIfam" id="TIGR00077">
    <property type="entry name" value="lspA"/>
    <property type="match status" value="1"/>
</dbReference>
<comment type="subcellular location">
    <subcellularLocation>
        <location evidence="9">Cell membrane</location>
        <topology evidence="9">Multi-pass membrane protein</topology>
    </subcellularLocation>
</comment>
<dbReference type="Proteomes" id="UP000282211">
    <property type="component" value="Unassembled WGS sequence"/>
</dbReference>
<dbReference type="FunCoup" id="A0A420WLV8">
    <property type="interactions" value="316"/>
</dbReference>
<keyword evidence="5 9" id="KW-0064">Aspartyl protease</keyword>
<keyword evidence="6 9" id="KW-0378">Hydrolase</keyword>
<sequence length="228" mass="25511">MKDWLQLQPNCAFSSYLRSELPNRLNRGNRRAMNNVPKNHDGQTKPSKKPKEAPMTDRKSVWVKFGVILPIIVVIFDQITKIASIKFFKAPLNICEINPRPGLTYDFSPIVDLTLICNQGISWGLLQGDSPLKRWLLTLFAVVMSVALFWILGQTKDRLSRWAFGLVIGGAVGNAIDRFLFGAVTDFIDFSDIGFNYVFNIADSAITVGVIGLFIGAFLTRDVDKLAK</sequence>
<proteinExistence type="inferred from homology"/>
<keyword evidence="4 9" id="KW-0812">Transmembrane</keyword>
<feature type="transmembrane region" description="Helical" evidence="9">
    <location>
        <begin position="61"/>
        <end position="79"/>
    </location>
</feature>
<evidence type="ECO:0000313" key="14">
    <source>
        <dbReference type="Proteomes" id="UP000282211"/>
    </source>
</evidence>
<evidence type="ECO:0000256" key="8">
    <source>
        <dbReference type="ARBA" id="ARBA00023136"/>
    </source>
</evidence>
<protein>
    <recommendedName>
        <fullName evidence="9">Lipoprotein signal peptidase</fullName>
        <ecNumber evidence="9">3.4.23.36</ecNumber>
    </recommendedName>
    <alternativeName>
        <fullName evidence="9">Prolipoprotein signal peptidase</fullName>
    </alternativeName>
    <alternativeName>
        <fullName evidence="9">Signal peptidase II</fullName>
        <shortName evidence="9">SPase II</shortName>
    </alternativeName>
</protein>
<evidence type="ECO:0000256" key="9">
    <source>
        <dbReference type="HAMAP-Rule" id="MF_00161"/>
    </source>
</evidence>
<dbReference type="RefSeq" id="WP_121099882.1">
    <property type="nucleotide sequence ID" value="NZ_RBII01000001.1"/>
</dbReference>
<dbReference type="PRINTS" id="PR00781">
    <property type="entry name" value="LIPOSIGPTASE"/>
</dbReference>
<evidence type="ECO:0000256" key="2">
    <source>
        <dbReference type="ARBA" id="ARBA00022475"/>
    </source>
</evidence>
<dbReference type="InParanoid" id="A0A420WLV8"/>
<evidence type="ECO:0000256" key="6">
    <source>
        <dbReference type="ARBA" id="ARBA00022801"/>
    </source>
</evidence>
<evidence type="ECO:0000256" key="11">
    <source>
        <dbReference type="RuleBase" id="RU004181"/>
    </source>
</evidence>
<feature type="region of interest" description="Disordered" evidence="12">
    <location>
        <begin position="27"/>
        <end position="55"/>
    </location>
</feature>
<comment type="caution">
    <text evidence="13">The sequence shown here is derived from an EMBL/GenBank/DDBJ whole genome shotgun (WGS) entry which is preliminary data.</text>
</comment>
<accession>A0A420WLV8</accession>
<dbReference type="PANTHER" id="PTHR33695:SF1">
    <property type="entry name" value="LIPOPROTEIN SIGNAL PEPTIDASE"/>
    <property type="match status" value="1"/>
</dbReference>
<keyword evidence="8 9" id="KW-0472">Membrane</keyword>
<keyword evidence="7 9" id="KW-1133">Transmembrane helix</keyword>
<comment type="catalytic activity">
    <reaction evidence="9 10">
        <text>Release of signal peptides from bacterial membrane prolipoproteins. Hydrolyzes -Xaa-Yaa-Zaa-|-(S,diacylglyceryl)Cys-, in which Xaa is hydrophobic (preferably Leu), and Yaa (Ala or Ser) and Zaa (Gly or Ala) have small, neutral side chains.</text>
        <dbReference type="EC" id="3.4.23.36"/>
    </reaction>
</comment>
<comment type="similarity">
    <text evidence="1 9 11">Belongs to the peptidase A8 family.</text>
</comment>
<feature type="compositionally biased region" description="Basic and acidic residues" evidence="12">
    <location>
        <begin position="38"/>
        <end position="55"/>
    </location>
</feature>
<dbReference type="PROSITE" id="PS00855">
    <property type="entry name" value="SPASE_II"/>
    <property type="match status" value="1"/>
</dbReference>
<reference evidence="13 14" key="1">
    <citation type="submission" date="2018-10" db="EMBL/GenBank/DDBJ databases">
        <title>Genomic Encyclopedia of Type Strains, Phase IV (KMG-IV): sequencing the most valuable type-strain genomes for metagenomic binning, comparative biology and taxonomic classification.</title>
        <authorList>
            <person name="Goeker M."/>
        </authorList>
    </citation>
    <scope>NUCLEOTIDE SEQUENCE [LARGE SCALE GENOMIC DNA]</scope>
    <source>
        <strain evidence="13 14">DSM 22008</strain>
    </source>
</reference>
<keyword evidence="2 9" id="KW-1003">Cell membrane</keyword>
<evidence type="ECO:0000256" key="5">
    <source>
        <dbReference type="ARBA" id="ARBA00022750"/>
    </source>
</evidence>
<feature type="transmembrane region" description="Helical" evidence="9">
    <location>
        <begin position="135"/>
        <end position="152"/>
    </location>
</feature>
<comment type="function">
    <text evidence="9 10">This protein specifically catalyzes the removal of signal peptides from prolipoproteins.</text>
</comment>
<dbReference type="AlphaFoldDB" id="A0A420WLV8"/>
<feature type="active site" evidence="9">
    <location>
        <position position="186"/>
    </location>
</feature>
<dbReference type="UniPathway" id="UPA00665"/>
<evidence type="ECO:0000256" key="1">
    <source>
        <dbReference type="ARBA" id="ARBA00006139"/>
    </source>
</evidence>
<keyword evidence="14" id="KW-1185">Reference proteome</keyword>
<dbReference type="EC" id="3.4.23.36" evidence="9"/>
<feature type="transmembrane region" description="Helical" evidence="9">
    <location>
        <begin position="164"/>
        <end position="185"/>
    </location>
</feature>
<feature type="active site" evidence="9">
    <location>
        <position position="203"/>
    </location>
</feature>
<dbReference type="GO" id="GO:0004190">
    <property type="term" value="F:aspartic-type endopeptidase activity"/>
    <property type="evidence" value="ECO:0007669"/>
    <property type="project" value="UniProtKB-UniRule"/>
</dbReference>
<dbReference type="InterPro" id="IPR001872">
    <property type="entry name" value="Peptidase_A8"/>
</dbReference>
<dbReference type="EMBL" id="RBII01000001">
    <property type="protein sequence ID" value="RKQ72031.1"/>
    <property type="molecule type" value="Genomic_DNA"/>
</dbReference>
<dbReference type="PANTHER" id="PTHR33695">
    <property type="entry name" value="LIPOPROTEIN SIGNAL PEPTIDASE"/>
    <property type="match status" value="1"/>
</dbReference>
<evidence type="ECO:0000313" key="13">
    <source>
        <dbReference type="EMBL" id="RKQ72031.1"/>
    </source>
</evidence>